<proteinExistence type="predicted"/>
<reference evidence="1 2" key="1">
    <citation type="submission" date="2015-01" db="EMBL/GenBank/DDBJ databases">
        <title>Evolution of Trichinella species and genotypes.</title>
        <authorList>
            <person name="Korhonen P.K."/>
            <person name="Edoardo P."/>
            <person name="Giuseppe L.R."/>
            <person name="Gasser R.B."/>
        </authorList>
    </citation>
    <scope>NUCLEOTIDE SEQUENCE [LARGE SCALE GENOMIC DNA]</scope>
    <source>
        <strain evidence="1">ISS1029</strain>
    </source>
</reference>
<gene>
    <name evidence="1" type="ORF">T11_3346</name>
</gene>
<evidence type="ECO:0000313" key="1">
    <source>
        <dbReference type="EMBL" id="KRZ09347.1"/>
    </source>
</evidence>
<keyword evidence="2" id="KW-1185">Reference proteome</keyword>
<accession>A0A0V1HEZ3</accession>
<sequence>MRFAKCSQLASIHVNKLRPSELHNSLLLFTGLAVENQATNTAKNLFIFAKVSVDKQIFGRALFNNALVKEA</sequence>
<dbReference type="Proteomes" id="UP000055024">
    <property type="component" value="Unassembled WGS sequence"/>
</dbReference>
<comment type="caution">
    <text evidence="1">The sequence shown here is derived from an EMBL/GenBank/DDBJ whole genome shotgun (WGS) entry which is preliminary data.</text>
</comment>
<protein>
    <submittedName>
        <fullName evidence="1">Uncharacterized protein</fullName>
    </submittedName>
</protein>
<dbReference type="AlphaFoldDB" id="A0A0V1HEZ3"/>
<name>A0A0V1HEZ3_9BILA</name>
<evidence type="ECO:0000313" key="2">
    <source>
        <dbReference type="Proteomes" id="UP000055024"/>
    </source>
</evidence>
<organism evidence="1 2">
    <name type="scientific">Trichinella zimbabwensis</name>
    <dbReference type="NCBI Taxonomy" id="268475"/>
    <lineage>
        <taxon>Eukaryota</taxon>
        <taxon>Metazoa</taxon>
        <taxon>Ecdysozoa</taxon>
        <taxon>Nematoda</taxon>
        <taxon>Enoplea</taxon>
        <taxon>Dorylaimia</taxon>
        <taxon>Trichinellida</taxon>
        <taxon>Trichinellidae</taxon>
        <taxon>Trichinella</taxon>
    </lineage>
</organism>
<dbReference type="EMBL" id="JYDP01000074">
    <property type="protein sequence ID" value="KRZ09347.1"/>
    <property type="molecule type" value="Genomic_DNA"/>
</dbReference>